<evidence type="ECO:0000259" key="1">
    <source>
        <dbReference type="Pfam" id="PF01272"/>
    </source>
</evidence>
<dbReference type="InterPro" id="IPR001437">
    <property type="entry name" value="Tscrpt_elong_fac_GreA/B_C"/>
</dbReference>
<evidence type="ECO:0000259" key="2">
    <source>
        <dbReference type="Pfam" id="PF14760"/>
    </source>
</evidence>
<dbReference type="PANTHER" id="PTHR30437">
    <property type="entry name" value="TRANSCRIPTION ELONGATION FACTOR GREA"/>
    <property type="match status" value="1"/>
</dbReference>
<dbReference type="RefSeq" id="WP_185270269.1">
    <property type="nucleotide sequence ID" value="NZ_CP055156.1"/>
</dbReference>
<dbReference type="PANTHER" id="PTHR30437:SF5">
    <property type="entry name" value="REGULATOR OF NUCLEOSIDE DIPHOSPHATE KINASE"/>
    <property type="match status" value="1"/>
</dbReference>
<dbReference type="GO" id="GO:0006354">
    <property type="term" value="P:DNA-templated transcription elongation"/>
    <property type="evidence" value="ECO:0007669"/>
    <property type="project" value="TreeGrafter"/>
</dbReference>
<dbReference type="InterPro" id="IPR023459">
    <property type="entry name" value="Tscrpt_elong_fac_GreA/B_fam"/>
</dbReference>
<keyword evidence="3" id="KW-0418">Kinase</keyword>
<keyword evidence="4" id="KW-1185">Reference proteome</keyword>
<dbReference type="InterPro" id="IPR036953">
    <property type="entry name" value="GreA/GreB_C_sf"/>
</dbReference>
<gene>
    <name evidence="3" type="primary">rnk</name>
    <name evidence="3" type="ORF">HUW51_14045</name>
</gene>
<evidence type="ECO:0000313" key="4">
    <source>
        <dbReference type="Proteomes" id="UP000515237"/>
    </source>
</evidence>
<dbReference type="Gene3D" id="1.10.286.20">
    <property type="match status" value="1"/>
</dbReference>
<accession>A0A7G7G9F3</accession>
<dbReference type="GO" id="GO:0003677">
    <property type="term" value="F:DNA binding"/>
    <property type="evidence" value="ECO:0007669"/>
    <property type="project" value="InterPro"/>
</dbReference>
<dbReference type="FunFam" id="3.10.50.30:FF:000002">
    <property type="entry name" value="Regulator of nucleoside diphosphate kinase"/>
    <property type="match status" value="1"/>
</dbReference>
<feature type="domain" description="Transcription elongation factor GreA/GreB C-terminal" evidence="1">
    <location>
        <begin position="49"/>
        <end position="122"/>
    </location>
</feature>
<organism evidence="3 4">
    <name type="scientific">Adhaeribacter swui</name>
    <dbReference type="NCBI Taxonomy" id="2086471"/>
    <lineage>
        <taxon>Bacteria</taxon>
        <taxon>Pseudomonadati</taxon>
        <taxon>Bacteroidota</taxon>
        <taxon>Cytophagia</taxon>
        <taxon>Cytophagales</taxon>
        <taxon>Hymenobacteraceae</taxon>
        <taxon>Adhaeribacter</taxon>
    </lineage>
</organism>
<sequence>MNTIYLTEKDYQRLLTLVQAQRHVNGTSSVEALGKELKRAKVVAPEEIPVDVITMNSTVRLKELKSKAEMIVTIVYPKEVDLPSRKISVLAPIGTAVLGCRVGDKIDWPLPQGTATYRVEELIYQPEAAGDFHL</sequence>
<dbReference type="GO" id="GO:0016301">
    <property type="term" value="F:kinase activity"/>
    <property type="evidence" value="ECO:0007669"/>
    <property type="project" value="UniProtKB-KW"/>
</dbReference>
<dbReference type="KEGG" id="aswu:HUW51_14045"/>
<proteinExistence type="predicted"/>
<dbReference type="NCBIfam" id="NF004396">
    <property type="entry name" value="PRK05753.1"/>
    <property type="match status" value="1"/>
</dbReference>
<dbReference type="GO" id="GO:0032784">
    <property type="term" value="P:regulation of DNA-templated transcription elongation"/>
    <property type="evidence" value="ECO:0007669"/>
    <property type="project" value="InterPro"/>
</dbReference>
<name>A0A7G7G9F3_9BACT</name>
<keyword evidence="3" id="KW-0808">Transferase</keyword>
<dbReference type="GO" id="GO:0070063">
    <property type="term" value="F:RNA polymerase binding"/>
    <property type="evidence" value="ECO:0007669"/>
    <property type="project" value="InterPro"/>
</dbReference>
<dbReference type="AlphaFoldDB" id="A0A7G7G9F3"/>
<evidence type="ECO:0000313" key="3">
    <source>
        <dbReference type="EMBL" id="QNF33787.1"/>
    </source>
</evidence>
<dbReference type="EMBL" id="CP055156">
    <property type="protein sequence ID" value="QNF33787.1"/>
    <property type="molecule type" value="Genomic_DNA"/>
</dbReference>
<dbReference type="SUPFAM" id="SSF54534">
    <property type="entry name" value="FKBP-like"/>
    <property type="match status" value="1"/>
</dbReference>
<dbReference type="Pfam" id="PF01272">
    <property type="entry name" value="GreA_GreB"/>
    <property type="match status" value="1"/>
</dbReference>
<dbReference type="Proteomes" id="UP000515237">
    <property type="component" value="Chromosome"/>
</dbReference>
<feature type="domain" description="Regulator of nucleoside diphosphate kinase N-terminal" evidence="2">
    <location>
        <begin position="4"/>
        <end position="43"/>
    </location>
</feature>
<dbReference type="Pfam" id="PF14760">
    <property type="entry name" value="Rnk_N"/>
    <property type="match status" value="1"/>
</dbReference>
<reference evidence="3 4" key="1">
    <citation type="journal article" date="2018" name="Int. J. Syst. Evol. Microbiol.">
        <title>Adhaeribacter swui sp. nov., isolated from wet mud.</title>
        <authorList>
            <person name="Kim D.U."/>
            <person name="Kim K.W."/>
            <person name="Kang M.S."/>
            <person name="Kim J.Y."/>
            <person name="Jang J.H."/>
            <person name="Kim M.K."/>
        </authorList>
    </citation>
    <scope>NUCLEOTIDE SEQUENCE [LARGE SCALE GENOMIC DNA]</scope>
    <source>
        <strain evidence="3 4">KCTC 52873</strain>
    </source>
</reference>
<dbReference type="Gene3D" id="3.10.50.30">
    <property type="entry name" value="Transcription elongation factor, GreA/GreB, C-terminal domain"/>
    <property type="match status" value="1"/>
</dbReference>
<protein>
    <submittedName>
        <fullName evidence="3">Nucleoside diphosphate kinase regulator</fullName>
    </submittedName>
</protein>
<dbReference type="InterPro" id="IPR029462">
    <property type="entry name" value="Rnk_N"/>
</dbReference>